<accession>A0AAN8W5Z6</accession>
<dbReference type="Proteomes" id="UP001370490">
    <property type="component" value="Unassembled WGS sequence"/>
</dbReference>
<organism evidence="1 2">
    <name type="scientific">Dillenia turbinata</name>
    <dbReference type="NCBI Taxonomy" id="194707"/>
    <lineage>
        <taxon>Eukaryota</taxon>
        <taxon>Viridiplantae</taxon>
        <taxon>Streptophyta</taxon>
        <taxon>Embryophyta</taxon>
        <taxon>Tracheophyta</taxon>
        <taxon>Spermatophyta</taxon>
        <taxon>Magnoliopsida</taxon>
        <taxon>eudicotyledons</taxon>
        <taxon>Gunneridae</taxon>
        <taxon>Pentapetalae</taxon>
        <taxon>Dilleniales</taxon>
        <taxon>Dilleniaceae</taxon>
        <taxon>Dillenia</taxon>
    </lineage>
</organism>
<dbReference type="SUPFAM" id="SSF53756">
    <property type="entry name" value="UDP-Glycosyltransferase/glycogen phosphorylase"/>
    <property type="match status" value="1"/>
</dbReference>
<dbReference type="Gene3D" id="3.40.50.2000">
    <property type="entry name" value="Glycogen Phosphorylase B"/>
    <property type="match status" value="2"/>
</dbReference>
<evidence type="ECO:0000313" key="1">
    <source>
        <dbReference type="EMBL" id="KAK6942411.1"/>
    </source>
</evidence>
<dbReference type="PANTHER" id="PTHR48049">
    <property type="entry name" value="GLYCOSYLTRANSFERASE"/>
    <property type="match status" value="1"/>
</dbReference>
<proteinExistence type="predicted"/>
<dbReference type="EMBL" id="JBAMMX010000004">
    <property type="protein sequence ID" value="KAK6942411.1"/>
    <property type="molecule type" value="Genomic_DNA"/>
</dbReference>
<protein>
    <submittedName>
        <fullName evidence="1">Uncharacterized protein</fullName>
    </submittedName>
</protein>
<dbReference type="GO" id="GO:0035251">
    <property type="term" value="F:UDP-glucosyltransferase activity"/>
    <property type="evidence" value="ECO:0007669"/>
    <property type="project" value="InterPro"/>
</dbReference>
<keyword evidence="2" id="KW-1185">Reference proteome</keyword>
<dbReference type="AlphaFoldDB" id="A0AAN8W5Z6"/>
<name>A0AAN8W5Z6_9MAGN</name>
<sequence>MPVINSTEGCHEAVFAFPSHIVPIYGLVKRLAAAAPEYYFPVKPFAVEGYRLPEGYVLKGHPQEPVELFLKTPTENIKKALQVAVADRGREDMGVPWVALVTGGPFALTAHVYADLVKETFAGKSIEECRNEPLKCIPGLSAVSVKDLPEGVLFVNLESEIPRMLDNMSRMLPKATAVCVNTFEEIDPTIVNALESKLKKLLRIGPLSLSMDSEPASDEYGCILWLDKQKPTSVIYVGFGSFIPLPPNEVIPLTEALQESGFPFLWSVRGKTKDLLPKCSEEQVLLFDIAI</sequence>
<comment type="caution">
    <text evidence="1">The sequence shown here is derived from an EMBL/GenBank/DDBJ whole genome shotgun (WGS) entry which is preliminary data.</text>
</comment>
<evidence type="ECO:0000313" key="2">
    <source>
        <dbReference type="Proteomes" id="UP001370490"/>
    </source>
</evidence>
<dbReference type="PANTHER" id="PTHR48049:SF65">
    <property type="entry name" value="ANTHOCYANIDIN 3-O-GLUCOSYLTRANSFERASE"/>
    <property type="match status" value="1"/>
</dbReference>
<gene>
    <name evidence="1" type="ORF">RJ641_027788</name>
</gene>
<dbReference type="InterPro" id="IPR050481">
    <property type="entry name" value="UDP-glycosyltransf_plant"/>
</dbReference>
<reference evidence="1 2" key="1">
    <citation type="submission" date="2023-12" db="EMBL/GenBank/DDBJ databases">
        <title>A high-quality genome assembly for Dillenia turbinata (Dilleniales).</title>
        <authorList>
            <person name="Chanderbali A."/>
        </authorList>
    </citation>
    <scope>NUCLEOTIDE SEQUENCE [LARGE SCALE GENOMIC DNA]</scope>
    <source>
        <strain evidence="1">LSX21</strain>
        <tissue evidence="1">Leaf</tissue>
    </source>
</reference>